<proteinExistence type="predicted"/>
<protein>
    <submittedName>
        <fullName evidence="1">Uncharacterized protein</fullName>
    </submittedName>
</protein>
<reference evidence="1 2" key="1">
    <citation type="journal article" date="2020" name="Cell">
        <title>Large-Scale Comparative Analyses of Tick Genomes Elucidate Their Genetic Diversity and Vector Capacities.</title>
        <authorList>
            <consortium name="Tick Genome and Microbiome Consortium (TIGMIC)"/>
            <person name="Jia N."/>
            <person name="Wang J."/>
            <person name="Shi W."/>
            <person name="Du L."/>
            <person name="Sun Y."/>
            <person name="Zhan W."/>
            <person name="Jiang J.F."/>
            <person name="Wang Q."/>
            <person name="Zhang B."/>
            <person name="Ji P."/>
            <person name="Bell-Sakyi L."/>
            <person name="Cui X.M."/>
            <person name="Yuan T.T."/>
            <person name="Jiang B.G."/>
            <person name="Yang W.F."/>
            <person name="Lam T.T."/>
            <person name="Chang Q.C."/>
            <person name="Ding S.J."/>
            <person name="Wang X.J."/>
            <person name="Zhu J.G."/>
            <person name="Ruan X.D."/>
            <person name="Zhao L."/>
            <person name="Wei J.T."/>
            <person name="Ye R.Z."/>
            <person name="Que T.C."/>
            <person name="Du C.H."/>
            <person name="Zhou Y.H."/>
            <person name="Cheng J.X."/>
            <person name="Dai P.F."/>
            <person name="Guo W.B."/>
            <person name="Han X.H."/>
            <person name="Huang E.J."/>
            <person name="Li L.F."/>
            <person name="Wei W."/>
            <person name="Gao Y.C."/>
            <person name="Liu J.Z."/>
            <person name="Shao H.Z."/>
            <person name="Wang X."/>
            <person name="Wang C.C."/>
            <person name="Yang T.C."/>
            <person name="Huo Q.B."/>
            <person name="Li W."/>
            <person name="Chen H.Y."/>
            <person name="Chen S.E."/>
            <person name="Zhou L.G."/>
            <person name="Ni X.B."/>
            <person name="Tian J.H."/>
            <person name="Sheng Y."/>
            <person name="Liu T."/>
            <person name="Pan Y.S."/>
            <person name="Xia L.Y."/>
            <person name="Li J."/>
            <person name="Zhao F."/>
            <person name="Cao W.C."/>
        </authorList>
    </citation>
    <scope>NUCLEOTIDE SEQUENCE [LARGE SCALE GENOMIC DNA]</scope>
    <source>
        <strain evidence="1">Iper-2018</strain>
    </source>
</reference>
<sequence>MPNRRSNVLAKDTRSTDSTKTLLRLTSLGGIRVIAYEPFPRELAAGVIYEVPVDMIEADLQLAVHVAALDMFKLPARSYPAALAAVEPMTGASDKRTARSARTAVKRTTQHR</sequence>
<gene>
    <name evidence="1" type="ORF">HPB47_010955</name>
</gene>
<keyword evidence="2" id="KW-1185">Reference proteome</keyword>
<organism evidence="1 2">
    <name type="scientific">Ixodes persulcatus</name>
    <name type="common">Taiga tick</name>
    <dbReference type="NCBI Taxonomy" id="34615"/>
    <lineage>
        <taxon>Eukaryota</taxon>
        <taxon>Metazoa</taxon>
        <taxon>Ecdysozoa</taxon>
        <taxon>Arthropoda</taxon>
        <taxon>Chelicerata</taxon>
        <taxon>Arachnida</taxon>
        <taxon>Acari</taxon>
        <taxon>Parasitiformes</taxon>
        <taxon>Ixodida</taxon>
        <taxon>Ixodoidea</taxon>
        <taxon>Ixodidae</taxon>
        <taxon>Ixodinae</taxon>
        <taxon>Ixodes</taxon>
    </lineage>
</organism>
<comment type="caution">
    <text evidence="1">The sequence shown here is derived from an EMBL/GenBank/DDBJ whole genome shotgun (WGS) entry which is preliminary data.</text>
</comment>
<dbReference type="EMBL" id="JABSTQ010011392">
    <property type="protein sequence ID" value="KAG0411929.1"/>
    <property type="molecule type" value="Genomic_DNA"/>
</dbReference>
<accession>A0AC60NYH7</accession>
<dbReference type="Proteomes" id="UP000805193">
    <property type="component" value="Unassembled WGS sequence"/>
</dbReference>
<evidence type="ECO:0000313" key="1">
    <source>
        <dbReference type="EMBL" id="KAG0411929.1"/>
    </source>
</evidence>
<name>A0AC60NYH7_IXOPE</name>
<evidence type="ECO:0000313" key="2">
    <source>
        <dbReference type="Proteomes" id="UP000805193"/>
    </source>
</evidence>
<feature type="non-terminal residue" evidence="1">
    <location>
        <position position="112"/>
    </location>
</feature>